<dbReference type="AlphaFoldDB" id="K8EH53"/>
<evidence type="ECO:0000256" key="1">
    <source>
        <dbReference type="SAM" id="Coils"/>
    </source>
</evidence>
<feature type="compositionally biased region" description="Polar residues" evidence="2">
    <location>
        <begin position="44"/>
        <end position="54"/>
    </location>
</feature>
<evidence type="ECO:0000313" key="3">
    <source>
        <dbReference type="EMBL" id="CCO17457.1"/>
    </source>
</evidence>
<reference evidence="3 4" key="1">
    <citation type="submission" date="2011-10" db="EMBL/GenBank/DDBJ databases">
        <authorList>
            <person name="Genoscope - CEA"/>
        </authorList>
    </citation>
    <scope>NUCLEOTIDE SEQUENCE [LARGE SCALE GENOMIC DNA]</scope>
    <source>
        <strain evidence="3 4">RCC 1105</strain>
    </source>
</reference>
<name>K8EH53_9CHLO</name>
<dbReference type="OrthoDB" id="497625at2759"/>
<accession>K8EH53</accession>
<organism evidence="3 4">
    <name type="scientific">Bathycoccus prasinos</name>
    <dbReference type="NCBI Taxonomy" id="41875"/>
    <lineage>
        <taxon>Eukaryota</taxon>
        <taxon>Viridiplantae</taxon>
        <taxon>Chlorophyta</taxon>
        <taxon>Mamiellophyceae</taxon>
        <taxon>Mamiellales</taxon>
        <taxon>Bathycoccaceae</taxon>
        <taxon>Bathycoccus</taxon>
    </lineage>
</organism>
<sequence length="583" mass="66318">MSAFSSCATTTNNARATSDIFFSSFNNNSTIKRSSRRTKVVVAASSSTTKGVSKNSSSFFDDNNGQQQGVQRLQQKPSSSSSSHQASKTQTRRRSCIVANASSSSFSNNNNNNKEKFERLKDMLDAVSEALDVSSKVQLSLDEANGKVARLESKVKERDRLLSIVRGLEIELADSYTPKEVDELVKNLKREREKELDQLKKELEETKSLREKVQEMMSLEKEKETAKKEALENGEKLIKAEIHLENLKRESSMQSMELQGKMESAEREAKQLKAEIRRLETRMADMVDVEETDEEMDRLKGELEDAKVKSDTVPILQQALKEMTTERDDLRKLLREVEAAMAEMTENKEFVELIKEKNNLSVKSQVADFQLKTKKNEPTTQDVSKQPSMTKAETDKLWVENCIEQEYCEVEEGGEKEQQGKTLSKAETDKLWVENCVEQEYCEVKEDKQEQGKKKSFQRAPAGDFTMNRKIVSAENVSSTEDFTARKGAFERTPGQFTLRKFAFDSPSKRRVSVPATAFKRTGEFELRRFIFTSDEVDVDATETVAGGFKRTPGSFTLRRFNFRDSNDSEEEKSSPSSTLFRF</sequence>
<keyword evidence="1" id="KW-0175">Coiled coil</keyword>
<proteinExistence type="predicted"/>
<dbReference type="RefSeq" id="XP_007512857.1">
    <property type="nucleotide sequence ID" value="XM_007512795.1"/>
</dbReference>
<dbReference type="Proteomes" id="UP000198341">
    <property type="component" value="Chromosome 6"/>
</dbReference>
<dbReference type="EMBL" id="FO082273">
    <property type="protein sequence ID" value="CCO17457.1"/>
    <property type="molecule type" value="Genomic_DNA"/>
</dbReference>
<dbReference type="GeneID" id="19015062"/>
<feature type="region of interest" description="Disordered" evidence="2">
    <location>
        <begin position="43"/>
        <end position="94"/>
    </location>
</feature>
<feature type="compositionally biased region" description="Low complexity" evidence="2">
    <location>
        <begin position="55"/>
        <end position="83"/>
    </location>
</feature>
<feature type="coiled-coil region" evidence="1">
    <location>
        <begin position="141"/>
        <end position="354"/>
    </location>
</feature>
<dbReference type="KEGG" id="bpg:Bathy06g00820"/>
<keyword evidence="4" id="KW-1185">Reference proteome</keyword>
<gene>
    <name evidence="3" type="ORF">Bathy06g00820</name>
</gene>
<evidence type="ECO:0000256" key="2">
    <source>
        <dbReference type="SAM" id="MobiDB-lite"/>
    </source>
</evidence>
<evidence type="ECO:0000313" key="4">
    <source>
        <dbReference type="Proteomes" id="UP000198341"/>
    </source>
</evidence>
<protein>
    <submittedName>
        <fullName evidence="3">Unnamed protein product</fullName>
    </submittedName>
</protein>